<name>A0A6H1ZTW9_9ZZZZ</name>
<evidence type="ECO:0000313" key="2">
    <source>
        <dbReference type="EMBL" id="QJA51376.1"/>
    </source>
</evidence>
<dbReference type="AlphaFoldDB" id="A0A6H1ZTW9"/>
<proteinExistence type="predicted"/>
<accession>A0A6H1ZTW9</accession>
<feature type="region of interest" description="Disordered" evidence="1">
    <location>
        <begin position="61"/>
        <end position="85"/>
    </location>
</feature>
<gene>
    <name evidence="2" type="ORF">TM448A02084_0014</name>
</gene>
<organism evidence="2">
    <name type="scientific">viral metagenome</name>
    <dbReference type="NCBI Taxonomy" id="1070528"/>
    <lineage>
        <taxon>unclassified sequences</taxon>
        <taxon>metagenomes</taxon>
        <taxon>organismal metagenomes</taxon>
    </lineage>
</organism>
<reference evidence="2" key="1">
    <citation type="submission" date="2020-03" db="EMBL/GenBank/DDBJ databases">
        <title>The deep terrestrial virosphere.</title>
        <authorList>
            <person name="Holmfeldt K."/>
            <person name="Nilsson E."/>
            <person name="Simone D."/>
            <person name="Lopez-Fernandez M."/>
            <person name="Wu X."/>
            <person name="de Brujin I."/>
            <person name="Lundin D."/>
            <person name="Andersson A."/>
            <person name="Bertilsson S."/>
            <person name="Dopson M."/>
        </authorList>
    </citation>
    <scope>NUCLEOTIDE SEQUENCE</scope>
    <source>
        <strain evidence="2">TM448A02084</strain>
    </source>
</reference>
<sequence length="184" mass="20710">MDTAIEAIRRRYVTAETSRLWTGFDLRNLGLRESCVQEMLNRWAAARLNNTKPTRTLEEMIKGTHPEPELDDDEPTQTLRDTNKPPPNCYDGCAFLPRKTLGPAIKGPYRECDDDDAEHYDLGGPQAFCRTSSKYADDAETTRKLSDHIDQTCRECDGLCWACAVEICSLRSAPYKGDVDAEGT</sequence>
<dbReference type="EMBL" id="MT144257">
    <property type="protein sequence ID" value="QJA51376.1"/>
    <property type="molecule type" value="Genomic_DNA"/>
</dbReference>
<protein>
    <submittedName>
        <fullName evidence="2">Uncharacterized protein</fullName>
    </submittedName>
</protein>
<evidence type="ECO:0000256" key="1">
    <source>
        <dbReference type="SAM" id="MobiDB-lite"/>
    </source>
</evidence>